<dbReference type="Pfam" id="PF05336">
    <property type="entry name" value="rhaM"/>
    <property type="match status" value="1"/>
</dbReference>
<dbReference type="InterPro" id="IPR048482">
    <property type="entry name" value="GH141_ins"/>
</dbReference>
<dbReference type="InterPro" id="IPR006626">
    <property type="entry name" value="PbH1"/>
</dbReference>
<dbReference type="SUPFAM" id="SSF51126">
    <property type="entry name" value="Pectin lyase-like"/>
    <property type="match status" value="1"/>
</dbReference>
<protein>
    <recommendedName>
        <fullName evidence="2">GH141-like insertion domain-containing protein</fullName>
    </recommendedName>
</protein>
<proteinExistence type="predicted"/>
<dbReference type="Gene3D" id="2.160.20.10">
    <property type="entry name" value="Single-stranded right-handed beta-helix, Pectin lyase-like"/>
    <property type="match status" value="2"/>
</dbReference>
<feature type="signal peptide" evidence="1">
    <location>
        <begin position="1"/>
        <end position="24"/>
    </location>
</feature>
<dbReference type="EMBL" id="JPRL01000002">
    <property type="protein sequence ID" value="KFF03503.1"/>
    <property type="molecule type" value="Genomic_DNA"/>
</dbReference>
<organism evidence="3 4">
    <name type="scientific">Flavobacterium reichenbachii</name>
    <dbReference type="NCBI Taxonomy" id="362418"/>
    <lineage>
        <taxon>Bacteria</taxon>
        <taxon>Pseudomonadati</taxon>
        <taxon>Bacteroidota</taxon>
        <taxon>Flavobacteriia</taxon>
        <taxon>Flavobacteriales</taxon>
        <taxon>Flavobacteriaceae</taxon>
        <taxon>Flavobacterium</taxon>
    </lineage>
</organism>
<name>A0A085ZGD9_9FLAO</name>
<reference evidence="3 4" key="1">
    <citation type="submission" date="2014-07" db="EMBL/GenBank/DDBJ databases">
        <title>Genome of Flavobacterium reichenbachii LMG 25512.</title>
        <authorList>
            <person name="Stropko S.J."/>
            <person name="Pipes S.E."/>
            <person name="Newman J.D."/>
        </authorList>
    </citation>
    <scope>NUCLEOTIDE SEQUENCE [LARGE SCALE GENOMIC DNA]</scope>
    <source>
        <strain evidence="3 4">LMG 25512</strain>
    </source>
</reference>
<accession>A0A085ZGD9</accession>
<dbReference type="eggNOG" id="COG3420">
    <property type="taxonomic scope" value="Bacteria"/>
</dbReference>
<dbReference type="AlphaFoldDB" id="A0A085ZGD9"/>
<dbReference type="Proteomes" id="UP000028715">
    <property type="component" value="Unassembled WGS sequence"/>
</dbReference>
<dbReference type="Pfam" id="PF21231">
    <property type="entry name" value="GH141_M"/>
    <property type="match status" value="1"/>
</dbReference>
<evidence type="ECO:0000259" key="2">
    <source>
        <dbReference type="Pfam" id="PF21231"/>
    </source>
</evidence>
<evidence type="ECO:0000313" key="3">
    <source>
        <dbReference type="EMBL" id="KFF03503.1"/>
    </source>
</evidence>
<dbReference type="InterPro" id="IPR012334">
    <property type="entry name" value="Pectin_lyas_fold"/>
</dbReference>
<dbReference type="PANTHER" id="PTHR36453">
    <property type="entry name" value="SECRETED PROTEIN-RELATED"/>
    <property type="match status" value="1"/>
</dbReference>
<feature type="chain" id="PRO_5001800997" description="GH141-like insertion domain-containing protein" evidence="1">
    <location>
        <begin position="25"/>
        <end position="837"/>
    </location>
</feature>
<dbReference type="Gene3D" id="3.30.70.100">
    <property type="match status" value="1"/>
</dbReference>
<dbReference type="OrthoDB" id="9808066at2"/>
<gene>
    <name evidence="3" type="ORF">IW19_21730</name>
</gene>
<feature type="domain" description="GH141-like insertion" evidence="2">
    <location>
        <begin position="131"/>
        <end position="282"/>
    </location>
</feature>
<evidence type="ECO:0000313" key="4">
    <source>
        <dbReference type="Proteomes" id="UP000028715"/>
    </source>
</evidence>
<dbReference type="STRING" id="362418.IW19_21730"/>
<keyword evidence="4" id="KW-1185">Reference proteome</keyword>
<dbReference type="SMART" id="SM00710">
    <property type="entry name" value="PbH1"/>
    <property type="match status" value="4"/>
</dbReference>
<comment type="caution">
    <text evidence="3">The sequence shown here is derived from an EMBL/GenBank/DDBJ whole genome shotgun (WGS) entry which is preliminary data.</text>
</comment>
<dbReference type="InterPro" id="IPR008000">
    <property type="entry name" value="Rham/fucose_mutarotase"/>
</dbReference>
<dbReference type="eggNOG" id="COG3254">
    <property type="taxonomic scope" value="Bacteria"/>
</dbReference>
<evidence type="ECO:0000256" key="1">
    <source>
        <dbReference type="SAM" id="SignalP"/>
    </source>
</evidence>
<dbReference type="GO" id="GO:0016857">
    <property type="term" value="F:racemase and epimerase activity, acting on carbohydrates and derivatives"/>
    <property type="evidence" value="ECO:0007669"/>
    <property type="project" value="InterPro"/>
</dbReference>
<sequence length="837" mass="95246">MFLNTFTKMQLFFLIICTSFTMNAAEIWVSKNGNDKNPGTKASPLATIQTAVRNARELRRLKDASIKDGIRIIVMDGTHFLNEPLFIRPEDSGTAESPTTIEADANAKPIISGGIEIKNWKKVNVLNGKKGTFWVADAPQKAGSLINYRQLWVNGKKAVRAKNTAGTAMDRILSWDHESQTCWIPFKDKSVKFEPGMEMFIVQWWSIANLRIKNIEVQKDSARLSFEQPESRIQSEHPWPAPWISKNNGNSAFHLNNALSLLNEPGEWFLDKKNAKIYYIPRAGEEINSVKVTAPVLENLVEVKGTIDSPVSHFRFKGISFQYSNWLRPSEQGHVPLQSGMYLLDAYKLKVPGTPNQASLENQAWVGRPRAAVEVNYSNNIQFESCRFEHLSSTGLDLNKGTNHNTVKGNLFKDIGGSAINVGIFSEEAFEAHLPLIIKDEREMCSDEVIADNLITNVTNEDWGTLGISAGFVRNITIEHNEISDVSYSGMAMGWGWTHTPNVMQNNKILANKIHHYAKHLHDVAGIYTLSAQPNSRIEENYIDKVYNSPYAHDPFLWLYLYTDEGSEGFTIKNNWIAEKKILKNHNGPKGNIWEHNDPYVSTKIKDAAGIRAPYTALEKEVVVDEKWGLQEMPKPYAIELIGSDFDLEKIKSTLTGFRIVGQELYQWKNHLVIYGKMNQPERTKRKLALAFPSLEIKIYEDLAYDFQNFERCKDSKPASDWENIVLTANLPADEKLQKEYVDYHTTQFEKWPEVAKGFCNADFQQLQVLKKDRQLILIISIPKGENLDKLNPKTTENNPRVDDWNALMKKYQSGIEGAKPDETWIFLNKVNVEEKK</sequence>
<keyword evidence="1" id="KW-0732">Signal</keyword>
<dbReference type="PANTHER" id="PTHR36453:SF1">
    <property type="entry name" value="RIGHT HANDED BETA HELIX DOMAIN-CONTAINING PROTEIN"/>
    <property type="match status" value="1"/>
</dbReference>
<dbReference type="InterPro" id="IPR011050">
    <property type="entry name" value="Pectin_lyase_fold/virulence"/>
</dbReference>